<sequence>MIWQKKKFKEIVEFPPQVNLKKKNFYSFIPMQIVDGSNKFVHPPLKKVYKGSGAKFEDGDIIFARITPCLENGKIAQIKELKEGFGSTEFFVFRNIDGLSDKDFIYYLSISDIIRQPAVKSMVGTSGRQRADKTVVENIEVNVPPLETQQKIASILSAYDDLIENNLRRIKLLEEAARLIYKEWFVRLRFPGHERTQIVDGVPEGWANNVAKDFGKVLTGKTPSTKRSEYYGDDIPFIKTPDMHGNTFVIKTDQCLTKEGAAIQKKKFIPKDSIVVSCIGTAGVVSLTSRTSQTNQQINSIIPFENYYLYYCYFAFKDLKEYMEAIGSNGATMVNVNKGKFEQIPIIKPSQNILESFHKLCLPIFEQILSLQLVNEKLREARDILLPRLMNGSIQV</sequence>
<protein>
    <submittedName>
        <fullName evidence="5">Restriction modification system methylase, HsdS family</fullName>
    </submittedName>
</protein>
<dbReference type="RefSeq" id="WP_207680804.1">
    <property type="nucleotide sequence ID" value="NZ_CP061800.1"/>
</dbReference>
<evidence type="ECO:0000313" key="5">
    <source>
        <dbReference type="EMBL" id="QTA84215.1"/>
    </source>
</evidence>
<dbReference type="GO" id="GO:0008168">
    <property type="term" value="F:methyltransferase activity"/>
    <property type="evidence" value="ECO:0007669"/>
    <property type="project" value="UniProtKB-KW"/>
</dbReference>
<dbReference type="Gene3D" id="3.90.220.20">
    <property type="entry name" value="DNA methylase specificity domains"/>
    <property type="match status" value="2"/>
</dbReference>
<keyword evidence="2" id="KW-0680">Restriction system</keyword>
<dbReference type="GO" id="GO:0009307">
    <property type="term" value="P:DNA restriction-modification system"/>
    <property type="evidence" value="ECO:0007669"/>
    <property type="project" value="UniProtKB-KW"/>
</dbReference>
<dbReference type="KEGG" id="dmm:dnm_002090"/>
<evidence type="ECO:0000259" key="4">
    <source>
        <dbReference type="Pfam" id="PF01420"/>
    </source>
</evidence>
<dbReference type="InterPro" id="IPR000055">
    <property type="entry name" value="Restrct_endonuc_typeI_TRD"/>
</dbReference>
<dbReference type="InterPro" id="IPR044946">
    <property type="entry name" value="Restrct_endonuc_typeI_TRD_sf"/>
</dbReference>
<keyword evidence="3" id="KW-0238">DNA-binding</keyword>
<dbReference type="SUPFAM" id="SSF116734">
    <property type="entry name" value="DNA methylase specificity domain"/>
    <property type="match status" value="2"/>
</dbReference>
<evidence type="ECO:0000313" key="6">
    <source>
        <dbReference type="Proteomes" id="UP000663722"/>
    </source>
</evidence>
<proteinExistence type="inferred from homology"/>
<keyword evidence="5" id="KW-0808">Transferase</keyword>
<dbReference type="Proteomes" id="UP000663722">
    <property type="component" value="Chromosome"/>
</dbReference>
<dbReference type="Gene3D" id="1.10.287.1120">
    <property type="entry name" value="Bipartite methylase S protein"/>
    <property type="match status" value="1"/>
</dbReference>
<organism evidence="5 6">
    <name type="scientific">Desulfonema magnum</name>
    <dbReference type="NCBI Taxonomy" id="45655"/>
    <lineage>
        <taxon>Bacteria</taxon>
        <taxon>Pseudomonadati</taxon>
        <taxon>Thermodesulfobacteriota</taxon>
        <taxon>Desulfobacteria</taxon>
        <taxon>Desulfobacterales</taxon>
        <taxon>Desulfococcaceae</taxon>
        <taxon>Desulfonema</taxon>
    </lineage>
</organism>
<feature type="domain" description="Type I restriction modification DNA specificity" evidence="4">
    <location>
        <begin position="3"/>
        <end position="174"/>
    </location>
</feature>
<dbReference type="CDD" id="cd17251">
    <property type="entry name" value="RMtype1_S_HinAWORF1578P-TRD2-CR2_like"/>
    <property type="match status" value="1"/>
</dbReference>
<accession>A0A975BF89</accession>
<comment type="similarity">
    <text evidence="1">Belongs to the type-I restriction system S methylase family.</text>
</comment>
<reference evidence="5" key="1">
    <citation type="journal article" date="2021" name="Microb. Physiol.">
        <title>Proteogenomic Insights into the Physiology of Marine, Sulfate-Reducing, Filamentous Desulfonema limicola and Desulfonema magnum.</title>
        <authorList>
            <person name="Schnaars V."/>
            <person name="Wohlbrand L."/>
            <person name="Scheve S."/>
            <person name="Hinrichs C."/>
            <person name="Reinhardt R."/>
            <person name="Rabus R."/>
        </authorList>
    </citation>
    <scope>NUCLEOTIDE SEQUENCE</scope>
    <source>
        <strain evidence="5">4be13</strain>
    </source>
</reference>
<evidence type="ECO:0000256" key="3">
    <source>
        <dbReference type="ARBA" id="ARBA00023125"/>
    </source>
</evidence>
<dbReference type="GO" id="GO:0003677">
    <property type="term" value="F:DNA binding"/>
    <property type="evidence" value="ECO:0007669"/>
    <property type="project" value="UniProtKB-KW"/>
</dbReference>
<gene>
    <name evidence="5" type="ORF">dnm_002090</name>
</gene>
<dbReference type="REBASE" id="468754">
    <property type="entry name" value="S.Dma2077ORF2110P"/>
</dbReference>
<evidence type="ECO:0000256" key="2">
    <source>
        <dbReference type="ARBA" id="ARBA00022747"/>
    </source>
</evidence>
<dbReference type="PANTHER" id="PTHR30408">
    <property type="entry name" value="TYPE-1 RESTRICTION ENZYME ECOKI SPECIFICITY PROTEIN"/>
    <property type="match status" value="1"/>
</dbReference>
<keyword evidence="5" id="KW-0489">Methyltransferase</keyword>
<dbReference type="Pfam" id="PF01420">
    <property type="entry name" value="Methylase_S"/>
    <property type="match status" value="2"/>
</dbReference>
<evidence type="ECO:0000256" key="1">
    <source>
        <dbReference type="ARBA" id="ARBA00010923"/>
    </source>
</evidence>
<dbReference type="EMBL" id="CP061800">
    <property type="protein sequence ID" value="QTA84215.1"/>
    <property type="molecule type" value="Genomic_DNA"/>
</dbReference>
<keyword evidence="6" id="KW-1185">Reference proteome</keyword>
<name>A0A975BF89_9BACT</name>
<feature type="domain" description="Type I restriction modification DNA specificity" evidence="4">
    <location>
        <begin position="203"/>
        <end position="352"/>
    </location>
</feature>
<dbReference type="AlphaFoldDB" id="A0A975BF89"/>
<dbReference type="PANTHER" id="PTHR30408:SF13">
    <property type="entry name" value="TYPE I RESTRICTION ENZYME HINDI SPECIFICITY SUBUNIT"/>
    <property type="match status" value="1"/>
</dbReference>
<dbReference type="InterPro" id="IPR052021">
    <property type="entry name" value="Type-I_RS_S_subunit"/>
</dbReference>
<dbReference type="GO" id="GO:0032259">
    <property type="term" value="P:methylation"/>
    <property type="evidence" value="ECO:0007669"/>
    <property type="project" value="UniProtKB-KW"/>
</dbReference>
<dbReference type="CDD" id="cd17260">
    <property type="entry name" value="RMtype1_S_EcoEI-TRD1-CR1_like"/>
    <property type="match status" value="1"/>
</dbReference>